<dbReference type="GO" id="GO:0030261">
    <property type="term" value="P:chromosome condensation"/>
    <property type="evidence" value="ECO:0007669"/>
    <property type="project" value="InterPro"/>
</dbReference>
<dbReference type="GO" id="GO:0007059">
    <property type="term" value="P:chromosome segregation"/>
    <property type="evidence" value="ECO:0007669"/>
    <property type="project" value="UniProtKB-UniRule"/>
</dbReference>
<evidence type="ECO:0000256" key="6">
    <source>
        <dbReference type="ARBA" id="ARBA00023125"/>
    </source>
</evidence>
<dbReference type="InterPro" id="IPR027417">
    <property type="entry name" value="P-loop_NTPase"/>
</dbReference>
<dbReference type="OrthoDB" id="9808768at2"/>
<dbReference type="SUPFAM" id="SSF75553">
    <property type="entry name" value="Smc hinge domain"/>
    <property type="match status" value="1"/>
</dbReference>
<dbReference type="CDD" id="cd03278">
    <property type="entry name" value="ABC_SMC_barmotin"/>
    <property type="match status" value="1"/>
</dbReference>
<dbReference type="PIRSF" id="PIRSF005719">
    <property type="entry name" value="SMC"/>
    <property type="match status" value="1"/>
</dbReference>
<dbReference type="InterPro" id="IPR024704">
    <property type="entry name" value="SMC"/>
</dbReference>
<dbReference type="InterPro" id="IPR010935">
    <property type="entry name" value="SMC_hinge"/>
</dbReference>
<protein>
    <recommendedName>
        <fullName evidence="7">Chromosome partition protein Smc</fullName>
    </recommendedName>
</protein>
<organism evidence="10 11">
    <name type="scientific">Calycomorphotria hydatis</name>
    <dbReference type="NCBI Taxonomy" id="2528027"/>
    <lineage>
        <taxon>Bacteria</taxon>
        <taxon>Pseudomonadati</taxon>
        <taxon>Planctomycetota</taxon>
        <taxon>Planctomycetia</taxon>
        <taxon>Planctomycetales</taxon>
        <taxon>Planctomycetaceae</taxon>
        <taxon>Calycomorphotria</taxon>
    </lineage>
</organism>
<dbReference type="Gene3D" id="1.20.5.340">
    <property type="match status" value="1"/>
</dbReference>
<dbReference type="GO" id="GO:0005694">
    <property type="term" value="C:chromosome"/>
    <property type="evidence" value="ECO:0007669"/>
    <property type="project" value="InterPro"/>
</dbReference>
<keyword evidence="3 7" id="KW-0547">Nucleotide-binding</keyword>
<feature type="coiled-coil region" evidence="7">
    <location>
        <begin position="710"/>
        <end position="891"/>
    </location>
</feature>
<dbReference type="GO" id="GO:0005737">
    <property type="term" value="C:cytoplasm"/>
    <property type="evidence" value="ECO:0007669"/>
    <property type="project" value="UniProtKB-SubCell"/>
</dbReference>
<evidence type="ECO:0000256" key="8">
    <source>
        <dbReference type="SAM" id="MobiDB-lite"/>
    </source>
</evidence>
<dbReference type="Gene3D" id="3.30.70.1620">
    <property type="match status" value="1"/>
</dbReference>
<evidence type="ECO:0000256" key="2">
    <source>
        <dbReference type="ARBA" id="ARBA00022490"/>
    </source>
</evidence>
<dbReference type="Pfam" id="PF06470">
    <property type="entry name" value="SMC_hinge"/>
    <property type="match status" value="1"/>
</dbReference>
<feature type="coiled-coil region" evidence="7">
    <location>
        <begin position="457"/>
        <end position="498"/>
    </location>
</feature>
<sequence length="1303" mass="146570">MLQSLELQGFKSFADRTVFRFAEGLTAVVGPNGSGKSNVVDALKWILGDQSAKSLRGKEMADVIFNGSAGRKPANISEALLTFDNSAGFLPTEDRIVTVGRRLYRSGDSEYLLNGQVARLRDVRDLFLGTGTGSSAYAIIEQGRVDQILQANATQRRNVFEEAAGISRYKMRRLDAERKLGRVDQNLERLTDIVDEVEAQLNATRTQAAKAAKFREFSSELKIWWQGLAADEYRLNSAYLNRDRAKGQELESRVEALNTRLEQLQGEAAQLEQQLTAADEELRSAERGLATLETNIAECATAVSHQSTRVRELNDEIQLCRTQLIEVAEGVREAEQEHEHNTEVLANADAERNSRQAELQKHEADLFNMQQQQSKLLQQLEDFKTQRLHFQQQQSQAESLLAAKREEQQVAEGELEALTSQLEPLEATLHSQQTEVTKHQSVVEECARELQLAQVVLNDSVGTRKELRERREKLEREAATLRERRGAAEARAAVLEEMQEQGEGLGLGVREILLRARTINEAPWNRIYGTVADLIDVDLFDAPIAEVALGERSQLIVIESFAELAKYLHRKSSQIEGRVGFLSEEPLELLRSTGLAGARYIEARPVSPSPASMPQSSFTGVKGDLSNLPGVLRRADALIRPSERVPDLAERLLSDTWVVESLEIALNLAAGHGRGQRFVTQQGELLDSDGTLIVGTLKQGTAIVSRRSELIALRREIVGYETQLKKIERDNDTLIASLATTDQHVAAAQEKVQRAKDHLTEAQQRAAAAVEKADAAEREWNRAQRQQTELEEAITAIQRIIEETVNRQQQTAARLTELQLTFDQHNKLLEETKSLADQITEAQREGLLELAKREQRVESLREGVSRVTRDLKSQRQRKSDLEERLGSVLARKAELSLSILNTQARQTEAIVERETALAGISGEFCGREELRRQRKELSAREEQLRTERRQISDQLHKLEMKLRDREQKLETISERIRDEYQIELSELAQEDISAIQLLEDEALGITTDTDDETEEAVEVDATEADTDETATEVVAEDVIEDVAAEPVSEEIDEEPELTEEEQLQLFAEKFEEFREEAESRVARLRKKLKMLGSVNADSLADLDELQERYDRLSTQLQDLTEAKRALEDVIRRINKESKRLFEETFNTIRGHFQILFRKLFGGGDGDIVLEDPNDILDCGIDIVARPPGKELRSLSLLSGGEKTMTCVGLLLAIFKSKPSPFCILDEVDAALDEANIGRFVKVLQEFKQETQFIMITHRKPSMCEADVLYGVTMEEAGVSKRMSVRFDDIAEDGSFKANTRRAA</sequence>
<dbReference type="SUPFAM" id="SSF52540">
    <property type="entry name" value="P-loop containing nucleoside triphosphate hydrolases"/>
    <property type="match status" value="1"/>
</dbReference>
<keyword evidence="2 7" id="KW-0963">Cytoplasm</keyword>
<accession>A0A517T420</accession>
<keyword evidence="11" id="KW-1185">Reference proteome</keyword>
<feature type="coiled-coil region" evidence="7">
    <location>
        <begin position="1067"/>
        <end position="1143"/>
    </location>
</feature>
<dbReference type="FunFam" id="3.40.50.300:FF:000901">
    <property type="entry name" value="Chromosome partition protein Smc"/>
    <property type="match status" value="1"/>
</dbReference>
<feature type="region of interest" description="Disordered" evidence="8">
    <location>
        <begin position="336"/>
        <end position="356"/>
    </location>
</feature>
<comment type="similarity">
    <text evidence="7">Belongs to the SMC family.</text>
</comment>
<dbReference type="KEGG" id="chya:V22_03240"/>
<name>A0A517T420_9PLAN</name>
<feature type="domain" description="SMC hinge" evidence="9">
    <location>
        <begin position="525"/>
        <end position="669"/>
    </location>
</feature>
<gene>
    <name evidence="10" type="primary">smc_3</name>
    <name evidence="7" type="synonym">smc</name>
    <name evidence="10" type="ORF">V22_03240</name>
</gene>
<comment type="subcellular location">
    <subcellularLocation>
        <location evidence="1 7">Cytoplasm</location>
    </subcellularLocation>
</comment>
<dbReference type="Proteomes" id="UP000319976">
    <property type="component" value="Chromosome"/>
</dbReference>
<comment type="domain">
    <text evidence="7">Contains large globular domains required for ATP hydrolysis at each terminus and a third globular domain forming a flexible hinge near the middle of the molecule. These domains are separated by coiled-coil structures.</text>
</comment>
<dbReference type="RefSeq" id="WP_145259195.1">
    <property type="nucleotide sequence ID" value="NZ_CP036316.1"/>
</dbReference>
<feature type="coiled-coil region" evidence="7">
    <location>
        <begin position="180"/>
        <end position="207"/>
    </location>
</feature>
<dbReference type="Gene3D" id="3.40.50.300">
    <property type="entry name" value="P-loop containing nucleotide triphosphate hydrolases"/>
    <property type="match status" value="2"/>
</dbReference>
<evidence type="ECO:0000256" key="5">
    <source>
        <dbReference type="ARBA" id="ARBA00023054"/>
    </source>
</evidence>
<dbReference type="GO" id="GO:0005524">
    <property type="term" value="F:ATP binding"/>
    <property type="evidence" value="ECO:0007669"/>
    <property type="project" value="UniProtKB-UniRule"/>
</dbReference>
<dbReference type="PANTHER" id="PTHR43977">
    <property type="entry name" value="STRUCTURAL MAINTENANCE OF CHROMOSOMES PROTEIN 3"/>
    <property type="match status" value="1"/>
</dbReference>
<keyword evidence="6 7" id="KW-0238">DNA-binding</keyword>
<evidence type="ECO:0000256" key="3">
    <source>
        <dbReference type="ARBA" id="ARBA00022741"/>
    </source>
</evidence>
<dbReference type="HAMAP" id="MF_01894">
    <property type="entry name" value="Smc_prok"/>
    <property type="match status" value="1"/>
</dbReference>
<reference evidence="10 11" key="1">
    <citation type="submission" date="2019-02" db="EMBL/GenBank/DDBJ databases">
        <title>Deep-cultivation of Planctomycetes and their phenomic and genomic characterization uncovers novel biology.</title>
        <authorList>
            <person name="Wiegand S."/>
            <person name="Jogler M."/>
            <person name="Boedeker C."/>
            <person name="Pinto D."/>
            <person name="Vollmers J."/>
            <person name="Rivas-Marin E."/>
            <person name="Kohn T."/>
            <person name="Peeters S.H."/>
            <person name="Heuer A."/>
            <person name="Rast P."/>
            <person name="Oberbeckmann S."/>
            <person name="Bunk B."/>
            <person name="Jeske O."/>
            <person name="Meyerdierks A."/>
            <person name="Storesund J.E."/>
            <person name="Kallscheuer N."/>
            <person name="Luecker S."/>
            <person name="Lage O.M."/>
            <person name="Pohl T."/>
            <person name="Merkel B.J."/>
            <person name="Hornburger P."/>
            <person name="Mueller R.-W."/>
            <person name="Bruemmer F."/>
            <person name="Labrenz M."/>
            <person name="Spormann A.M."/>
            <person name="Op den Camp H."/>
            <person name="Overmann J."/>
            <person name="Amann R."/>
            <person name="Jetten M.S.M."/>
            <person name="Mascher T."/>
            <person name="Medema M.H."/>
            <person name="Devos D.P."/>
            <person name="Kaster A.-K."/>
            <person name="Ovreas L."/>
            <person name="Rohde M."/>
            <person name="Galperin M.Y."/>
            <person name="Jogler C."/>
        </authorList>
    </citation>
    <scope>NUCLEOTIDE SEQUENCE [LARGE SCALE GENOMIC DNA]</scope>
    <source>
        <strain evidence="10 11">V22</strain>
    </source>
</reference>
<dbReference type="InterPro" id="IPR003395">
    <property type="entry name" value="RecF/RecN/SMC_N"/>
</dbReference>
<comment type="function">
    <text evidence="7">Required for chromosome condensation and partitioning.</text>
</comment>
<dbReference type="Pfam" id="PF02463">
    <property type="entry name" value="SMC_N"/>
    <property type="match status" value="1"/>
</dbReference>
<feature type="binding site" evidence="7">
    <location>
        <begin position="31"/>
        <end position="38"/>
    </location>
    <ligand>
        <name>ATP</name>
        <dbReference type="ChEBI" id="CHEBI:30616"/>
    </ligand>
</feature>
<proteinExistence type="inferred from homology"/>
<dbReference type="GO" id="GO:0016887">
    <property type="term" value="F:ATP hydrolysis activity"/>
    <property type="evidence" value="ECO:0007669"/>
    <property type="project" value="InterPro"/>
</dbReference>
<dbReference type="GO" id="GO:0006260">
    <property type="term" value="P:DNA replication"/>
    <property type="evidence" value="ECO:0007669"/>
    <property type="project" value="UniProtKB-UniRule"/>
</dbReference>
<comment type="subunit">
    <text evidence="7">Homodimer.</text>
</comment>
<dbReference type="GO" id="GO:0003677">
    <property type="term" value="F:DNA binding"/>
    <property type="evidence" value="ECO:0007669"/>
    <property type="project" value="UniProtKB-UniRule"/>
</dbReference>
<evidence type="ECO:0000256" key="4">
    <source>
        <dbReference type="ARBA" id="ARBA00022840"/>
    </source>
</evidence>
<feature type="coiled-coil region" evidence="7">
    <location>
        <begin position="927"/>
        <end position="975"/>
    </location>
</feature>
<dbReference type="SMART" id="SM00968">
    <property type="entry name" value="SMC_hinge"/>
    <property type="match status" value="1"/>
</dbReference>
<dbReference type="Gene3D" id="1.20.1060.20">
    <property type="match status" value="1"/>
</dbReference>
<dbReference type="InterPro" id="IPR036277">
    <property type="entry name" value="SMC_hinge_sf"/>
</dbReference>
<dbReference type="GO" id="GO:0007062">
    <property type="term" value="P:sister chromatid cohesion"/>
    <property type="evidence" value="ECO:0007669"/>
    <property type="project" value="InterPro"/>
</dbReference>
<evidence type="ECO:0000313" key="10">
    <source>
        <dbReference type="EMBL" id="QDT63124.1"/>
    </source>
</evidence>
<evidence type="ECO:0000313" key="11">
    <source>
        <dbReference type="Proteomes" id="UP000319976"/>
    </source>
</evidence>
<evidence type="ECO:0000256" key="7">
    <source>
        <dbReference type="HAMAP-Rule" id="MF_01894"/>
    </source>
</evidence>
<dbReference type="EMBL" id="CP036316">
    <property type="protein sequence ID" value="QDT63124.1"/>
    <property type="molecule type" value="Genomic_DNA"/>
</dbReference>
<evidence type="ECO:0000259" key="9">
    <source>
        <dbReference type="SMART" id="SM00968"/>
    </source>
</evidence>
<dbReference type="InterPro" id="IPR011890">
    <property type="entry name" value="SMC_prok"/>
</dbReference>
<feature type="coiled-coil region" evidence="7">
    <location>
        <begin position="240"/>
        <end position="295"/>
    </location>
</feature>
<keyword evidence="4 7" id="KW-0067">ATP-binding</keyword>
<keyword evidence="5 7" id="KW-0175">Coiled coil</keyword>
<evidence type="ECO:0000256" key="1">
    <source>
        <dbReference type="ARBA" id="ARBA00004496"/>
    </source>
</evidence>